<dbReference type="PANTHER" id="PTHR37984">
    <property type="entry name" value="PROTEIN CBG26694"/>
    <property type="match status" value="1"/>
</dbReference>
<evidence type="ECO:0000256" key="1">
    <source>
        <dbReference type="ARBA" id="ARBA00012493"/>
    </source>
</evidence>
<accession>A0AAE1GXA4</accession>
<dbReference type="PROSITE" id="PS50994">
    <property type="entry name" value="INTEGRASE"/>
    <property type="match status" value="1"/>
</dbReference>
<dbReference type="Gene3D" id="1.10.340.70">
    <property type="match status" value="1"/>
</dbReference>
<reference evidence="3" key="1">
    <citation type="submission" date="2021-07" db="EMBL/GenBank/DDBJ databases">
        <authorList>
            <person name="Catto M.A."/>
            <person name="Jacobson A."/>
            <person name="Kennedy G."/>
            <person name="Labadie P."/>
            <person name="Hunt B.G."/>
            <person name="Srinivasan R."/>
        </authorList>
    </citation>
    <scope>NUCLEOTIDE SEQUENCE</scope>
    <source>
        <strain evidence="3">PL_HMW_Pooled</strain>
        <tissue evidence="3">Head</tissue>
    </source>
</reference>
<dbReference type="InterPro" id="IPR036397">
    <property type="entry name" value="RNaseH_sf"/>
</dbReference>
<dbReference type="InterPro" id="IPR050951">
    <property type="entry name" value="Retrovirus_Pol_polyprotein"/>
</dbReference>
<sequence>MACTFVSQAQARPACPSALPMRSVLQSTTKPGGVVGNVPSPANTRIAILAQEHLLGDAVGDAVAYAVWASTVRSRSSCLQGGVVGNLPYPANTRIAILARSTRSATSSGTPSGKPSGLPRCAPDQVCFLITYALAKMQNIEPGTYFRPVDGNANTTNQFGVFGPSNYGLPHFPPPPGFPPGLPPPFPYPFPHQPPFPYSPTPYFHPQTFYPYQYPAHMPIPPYPMPHIQSNFQPNYHHQITSTTHLASPDRSHSVKAYFDDRDIDVESVNETNKKINPSNDLTIGEEISLDDMQAYAEEKANESDSSEECSGQGTMLGKRFSTADVLNFLKSREYPAVCPTKNDRANFRHTAKSFRYVNGRLEHKCNSVKNSYRGRDSNDYPEYVKVIFKRKRQLELIKMNHEGADTSLMSKSLSGHRGMNATLDLLARRAWWPGIAEDVKDYVNTVVLKCKDPLRSIPPPKQNLKQIGLDIVQLPEADGFKYVVVAIDYLSKWPHAKALANKTAVEVARFIFEWICMFGCPKIVINDQGRGFCNEVSELLFQLTGTRQRITSAYNPQANGQVERQNQVIKCSLLKCLKDKVTEWPSVLEGVLFAHRVQKQRSTGYSPFSLLYGQEPVLPIDVHLQDPEDDIDMADDPDDPPEQNMTIDRYIENFDDKEGADDFKEKAAFFERYISMKTEVLTKARENIIQAQNEQKKEYDKRNNARPLFKIGQKVLLRNLRRDDRKGGWKSLPWTGPYTLIKIQDNGNCILRNLLTGIVLKSAHRQKKNLKLYHRRPSRLRTVAIKQMKTIQDDGVKKEHQQDALISDEEAELKENELTEDEEGELKEDALVEYEEEELQKFKLIENEELKQEILAVSTLRNGNIGPAVHVDSAQYHISNTCALDSIAQLLACAIADSRAYKEHVSGSDLELLNLAQNITSSQCPTAQLYELRARALLKTDPPIRHLRSHKAINAACAVTELLPRLLVSEPTCVEMSVCSSEGCPKTNYSRYFYANGRGLQSLQDILTGRVQHIFTNCKATIGNKINVL</sequence>
<dbReference type="EMBL" id="JAHWGI010000195">
    <property type="protein sequence ID" value="KAK3910839.1"/>
    <property type="molecule type" value="Genomic_DNA"/>
</dbReference>
<dbReference type="GO" id="GO:0003964">
    <property type="term" value="F:RNA-directed DNA polymerase activity"/>
    <property type="evidence" value="ECO:0007669"/>
    <property type="project" value="UniProtKB-EC"/>
</dbReference>
<dbReference type="Gene3D" id="3.30.420.10">
    <property type="entry name" value="Ribonuclease H-like superfamily/Ribonuclease H"/>
    <property type="match status" value="1"/>
</dbReference>
<name>A0AAE1GXA4_9NEOP</name>
<dbReference type="Pfam" id="PF00665">
    <property type="entry name" value="rve"/>
    <property type="match status" value="1"/>
</dbReference>
<dbReference type="PANTHER" id="PTHR37984:SF5">
    <property type="entry name" value="PROTEIN NYNRIN-LIKE"/>
    <property type="match status" value="1"/>
</dbReference>
<keyword evidence="4" id="KW-1185">Reference proteome</keyword>
<dbReference type="EC" id="2.7.7.49" evidence="1"/>
<dbReference type="InterPro" id="IPR041588">
    <property type="entry name" value="Integrase_H2C2"/>
</dbReference>
<dbReference type="Pfam" id="PF17921">
    <property type="entry name" value="Integrase_H2C2"/>
    <property type="match status" value="1"/>
</dbReference>
<organism evidence="3 4">
    <name type="scientific">Frankliniella fusca</name>
    <dbReference type="NCBI Taxonomy" id="407009"/>
    <lineage>
        <taxon>Eukaryota</taxon>
        <taxon>Metazoa</taxon>
        <taxon>Ecdysozoa</taxon>
        <taxon>Arthropoda</taxon>
        <taxon>Hexapoda</taxon>
        <taxon>Insecta</taxon>
        <taxon>Pterygota</taxon>
        <taxon>Neoptera</taxon>
        <taxon>Paraneoptera</taxon>
        <taxon>Thysanoptera</taxon>
        <taxon>Terebrantia</taxon>
        <taxon>Thripoidea</taxon>
        <taxon>Thripidae</taxon>
        <taxon>Frankliniella</taxon>
    </lineage>
</organism>
<evidence type="ECO:0000313" key="4">
    <source>
        <dbReference type="Proteomes" id="UP001219518"/>
    </source>
</evidence>
<dbReference type="InterPro" id="IPR001584">
    <property type="entry name" value="Integrase_cat-core"/>
</dbReference>
<proteinExistence type="predicted"/>
<dbReference type="InterPro" id="IPR012337">
    <property type="entry name" value="RNaseH-like_sf"/>
</dbReference>
<dbReference type="GO" id="GO:0003676">
    <property type="term" value="F:nucleic acid binding"/>
    <property type="evidence" value="ECO:0007669"/>
    <property type="project" value="InterPro"/>
</dbReference>
<dbReference type="AlphaFoldDB" id="A0AAE1GXA4"/>
<feature type="domain" description="Integrase catalytic" evidence="2">
    <location>
        <begin position="456"/>
        <end position="616"/>
    </location>
</feature>
<comment type="caution">
    <text evidence="3">The sequence shown here is derived from an EMBL/GenBank/DDBJ whole genome shotgun (WGS) entry which is preliminary data.</text>
</comment>
<protein>
    <recommendedName>
        <fullName evidence="1">RNA-directed DNA polymerase</fullName>
        <ecNumber evidence="1">2.7.7.49</ecNumber>
    </recommendedName>
</protein>
<dbReference type="Proteomes" id="UP001219518">
    <property type="component" value="Unassembled WGS sequence"/>
</dbReference>
<gene>
    <name evidence="3" type="ORF">KUF71_004327</name>
</gene>
<dbReference type="SUPFAM" id="SSF53098">
    <property type="entry name" value="Ribonuclease H-like"/>
    <property type="match status" value="1"/>
</dbReference>
<dbReference type="GO" id="GO:0015074">
    <property type="term" value="P:DNA integration"/>
    <property type="evidence" value="ECO:0007669"/>
    <property type="project" value="InterPro"/>
</dbReference>
<evidence type="ECO:0000313" key="3">
    <source>
        <dbReference type="EMBL" id="KAK3910839.1"/>
    </source>
</evidence>
<evidence type="ECO:0000259" key="2">
    <source>
        <dbReference type="PROSITE" id="PS50994"/>
    </source>
</evidence>
<reference evidence="3" key="2">
    <citation type="journal article" date="2023" name="BMC Genomics">
        <title>Pest status, molecular evolution, and epigenetic factors derived from the genome assembly of Frankliniella fusca, a thysanopteran phytovirus vector.</title>
        <authorList>
            <person name="Catto M.A."/>
            <person name="Labadie P.E."/>
            <person name="Jacobson A.L."/>
            <person name="Kennedy G.G."/>
            <person name="Srinivasan R."/>
            <person name="Hunt B.G."/>
        </authorList>
    </citation>
    <scope>NUCLEOTIDE SEQUENCE</scope>
    <source>
        <strain evidence="3">PL_HMW_Pooled</strain>
    </source>
</reference>